<dbReference type="GO" id="GO:0003700">
    <property type="term" value="F:DNA-binding transcription factor activity"/>
    <property type="evidence" value="ECO:0007669"/>
    <property type="project" value="TreeGrafter"/>
</dbReference>
<dbReference type="SMART" id="SM00354">
    <property type="entry name" value="HTH_LACI"/>
    <property type="match status" value="1"/>
</dbReference>
<evidence type="ECO:0000259" key="5">
    <source>
        <dbReference type="PROSITE" id="PS50932"/>
    </source>
</evidence>
<reference evidence="6 7" key="1">
    <citation type="submission" date="2016-02" db="EMBL/GenBank/DDBJ databases">
        <title>Draft genome sequence of hydrocarbon degrading Staphylococcus saprophyticus Strain CNV2, isolated from crude-oil contaminated soil from Noonmati Oil Refinery, Guwahati, Assam, India.</title>
        <authorList>
            <person name="Mukherjee A."/>
            <person name="Chettri B."/>
            <person name="Langpoklakpam J."/>
            <person name="Singh A.K."/>
            <person name="Chattopadhyay D.J."/>
        </authorList>
    </citation>
    <scope>NUCLEOTIDE SEQUENCE [LARGE SCALE GENOMIC DNA]</scope>
    <source>
        <strain evidence="6 7">CNV2</strain>
    </source>
</reference>
<dbReference type="EMBL" id="LUGM01000002">
    <property type="protein sequence ID" value="KYH13813.1"/>
    <property type="molecule type" value="Genomic_DNA"/>
</dbReference>
<keyword evidence="2" id="KW-0805">Transcription regulation</keyword>
<feature type="domain" description="HTH lacI-type" evidence="5">
    <location>
        <begin position="4"/>
        <end position="59"/>
    </location>
</feature>
<dbReference type="InterPro" id="IPR010982">
    <property type="entry name" value="Lambda_DNA-bd_dom_sf"/>
</dbReference>
<dbReference type="SUPFAM" id="SSF47413">
    <property type="entry name" value="lambda repressor-like DNA-binding domains"/>
    <property type="match status" value="1"/>
</dbReference>
<evidence type="ECO:0000313" key="7">
    <source>
        <dbReference type="Proteomes" id="UP000075418"/>
    </source>
</evidence>
<dbReference type="CDD" id="cd06267">
    <property type="entry name" value="PBP1_LacI_sugar_binding-like"/>
    <property type="match status" value="1"/>
</dbReference>
<evidence type="ECO:0000256" key="2">
    <source>
        <dbReference type="ARBA" id="ARBA00023015"/>
    </source>
</evidence>
<dbReference type="Proteomes" id="UP000075418">
    <property type="component" value="Unassembled WGS sequence"/>
</dbReference>
<evidence type="ECO:0000313" key="6">
    <source>
        <dbReference type="EMBL" id="KYH13813.1"/>
    </source>
</evidence>
<dbReference type="GO" id="GO:0000976">
    <property type="term" value="F:transcription cis-regulatory region binding"/>
    <property type="evidence" value="ECO:0007669"/>
    <property type="project" value="TreeGrafter"/>
</dbReference>
<proteinExistence type="predicted"/>
<gene>
    <name evidence="6" type="ORF">A0131_03200</name>
</gene>
<name>A0A151A3C4_9STAP</name>
<dbReference type="PROSITE" id="PS00356">
    <property type="entry name" value="HTH_LACI_1"/>
    <property type="match status" value="1"/>
</dbReference>
<dbReference type="PROSITE" id="PS50932">
    <property type="entry name" value="HTH_LACI_2"/>
    <property type="match status" value="1"/>
</dbReference>
<dbReference type="PANTHER" id="PTHR30146">
    <property type="entry name" value="LACI-RELATED TRANSCRIPTIONAL REPRESSOR"/>
    <property type="match status" value="1"/>
</dbReference>
<dbReference type="Gene3D" id="3.40.50.2300">
    <property type="match status" value="2"/>
</dbReference>
<evidence type="ECO:0000256" key="3">
    <source>
        <dbReference type="ARBA" id="ARBA00023125"/>
    </source>
</evidence>
<dbReference type="InterPro" id="IPR046335">
    <property type="entry name" value="LacI/GalR-like_sensor"/>
</dbReference>
<dbReference type="InterPro" id="IPR028082">
    <property type="entry name" value="Peripla_BP_I"/>
</dbReference>
<protein>
    <submittedName>
        <fullName evidence="6">LacI family transcriptional regulator</fullName>
    </submittedName>
</protein>
<keyword evidence="3" id="KW-0238">DNA-binding</keyword>
<evidence type="ECO:0000256" key="1">
    <source>
        <dbReference type="ARBA" id="ARBA00022491"/>
    </source>
</evidence>
<dbReference type="RefSeq" id="WP_061854043.1">
    <property type="nucleotide sequence ID" value="NZ_LUGM01000002.1"/>
</dbReference>
<dbReference type="NCBIfam" id="NF047341">
    <property type="entry name" value="lactose_RbsR"/>
    <property type="match status" value="1"/>
</dbReference>
<dbReference type="AlphaFoldDB" id="A0A151A3C4"/>
<keyword evidence="4" id="KW-0804">Transcription</keyword>
<dbReference type="CDD" id="cd01392">
    <property type="entry name" value="HTH_LacI"/>
    <property type="match status" value="1"/>
</dbReference>
<dbReference type="SUPFAM" id="SSF53822">
    <property type="entry name" value="Periplasmic binding protein-like I"/>
    <property type="match status" value="1"/>
</dbReference>
<organism evidence="6 7">
    <name type="scientific">Staphylococcus kloosii</name>
    <dbReference type="NCBI Taxonomy" id="29384"/>
    <lineage>
        <taxon>Bacteria</taxon>
        <taxon>Bacillati</taxon>
        <taxon>Bacillota</taxon>
        <taxon>Bacilli</taxon>
        <taxon>Bacillales</taxon>
        <taxon>Staphylococcaceae</taxon>
        <taxon>Staphylococcus</taxon>
    </lineage>
</organism>
<dbReference type="InterPro" id="IPR000843">
    <property type="entry name" value="HTH_LacI"/>
</dbReference>
<evidence type="ECO:0000256" key="4">
    <source>
        <dbReference type="ARBA" id="ARBA00023163"/>
    </source>
</evidence>
<sequence length="330" mass="36384">MKKVSIKDVAGEAGVSVTAVSHILNDNKQRFSQATIKKVLDARERLGYIPNKNAQQLRGIKTKLIGVLLPSLTNPFFSTIMQSMDQHKPDDVEIIFLTTINKGLEENIKHLVEHGVDGLVIGRFIDEPESLNAYLTKHKVPYVVLDQSEDNGFTDIIRTNEHEGGQSAAKHLIDCGHTNLAIIQPYELMANMKDRIKGFEQYCGMHNISTPKKIDTELSKLGGKNAANQLINDEVTGVFAINDEIAIGAIRALIDNGLSIPGDISIIGYDDIDFAQYMNPALTTIAQPMDDIGKVALKLILEKVDGLSSKTEKIELPTQLIVRETTQSLK</sequence>
<keyword evidence="1" id="KW-0678">Repressor</keyword>
<dbReference type="Gene3D" id="1.10.260.40">
    <property type="entry name" value="lambda repressor-like DNA-binding domains"/>
    <property type="match status" value="1"/>
</dbReference>
<dbReference type="Pfam" id="PF00356">
    <property type="entry name" value="LacI"/>
    <property type="match status" value="1"/>
</dbReference>
<comment type="caution">
    <text evidence="6">The sequence shown here is derived from an EMBL/GenBank/DDBJ whole genome shotgun (WGS) entry which is preliminary data.</text>
</comment>
<accession>A0A151A3C4</accession>
<dbReference type="Pfam" id="PF13377">
    <property type="entry name" value="Peripla_BP_3"/>
    <property type="match status" value="1"/>
</dbReference>
<dbReference type="PANTHER" id="PTHR30146:SF148">
    <property type="entry name" value="HTH-TYPE TRANSCRIPTIONAL REPRESSOR PURR-RELATED"/>
    <property type="match status" value="1"/>
</dbReference>